<dbReference type="AlphaFoldDB" id="A0AB34JFB2"/>
<dbReference type="InterPro" id="IPR008630">
    <property type="entry name" value="Glyco_trans_34"/>
</dbReference>
<dbReference type="PANTHER" id="PTHR31306:SF4">
    <property type="entry name" value="ALPHA-1,2-GALACTOSYLTRANSFERASE"/>
    <property type="match status" value="1"/>
</dbReference>
<dbReference type="GO" id="GO:0006487">
    <property type="term" value="P:protein N-linked glycosylation"/>
    <property type="evidence" value="ECO:0007669"/>
    <property type="project" value="TreeGrafter"/>
</dbReference>
<proteinExistence type="predicted"/>
<dbReference type="Pfam" id="PF05637">
    <property type="entry name" value="Glyco_transf_34"/>
    <property type="match status" value="1"/>
</dbReference>
<evidence type="ECO:0000313" key="5">
    <source>
        <dbReference type="Proteomes" id="UP001515480"/>
    </source>
</evidence>
<dbReference type="Proteomes" id="UP001515480">
    <property type="component" value="Unassembled WGS sequence"/>
</dbReference>
<comment type="caution">
    <text evidence="4">The sequence shown here is derived from an EMBL/GenBank/DDBJ whole genome shotgun (WGS) entry which is preliminary data.</text>
</comment>
<evidence type="ECO:0000256" key="1">
    <source>
        <dbReference type="ARBA" id="ARBA00022676"/>
    </source>
</evidence>
<keyword evidence="1" id="KW-0328">Glycosyltransferase</keyword>
<sequence length="387" mass="43362">MAGLQPLWQLLLLLSVPAGSPSITHVTPHFISRLLHGKKRISAKDHVGMCGMCAPIHNLQLKQMPEANMSSITCWPPANLTHPGQRAPLTIFSMTANLPPAFTQCLTVNNRLSYARLHGFEYCSGDAIPTTVVMNMAWHKLIALQGLLRERPLRPAVFFMDADALIMNMDFSLLALLAKYPTKKFLFGSEYSNCDREGRTAWQLPRPIRGIHACDPQYPECPAFRRINGGTFIIRNSEASRAVLDRIYSQGLAHPHGLGDPDHLRSTDTLEWERWRVNGEDFCDLAVTLPQQVINSMRKVYLPGDFVYHLAGGGLSGSNIKRRSNPKYSFLTSVCNKHSLEATPAMRHEVERMLANFTDQSRMIVSTPKSKGDHPLVWPPIAQAYLQ</sequence>
<name>A0AB34JFB2_PRYPA</name>
<feature type="chain" id="PRO_5044255928" description="Nucleotide-diphospho-sugar transferase domain-containing protein" evidence="3">
    <location>
        <begin position="23"/>
        <end position="387"/>
    </location>
</feature>
<dbReference type="GO" id="GO:0000139">
    <property type="term" value="C:Golgi membrane"/>
    <property type="evidence" value="ECO:0007669"/>
    <property type="project" value="TreeGrafter"/>
</dbReference>
<evidence type="ECO:0000256" key="3">
    <source>
        <dbReference type="SAM" id="SignalP"/>
    </source>
</evidence>
<evidence type="ECO:0000313" key="4">
    <source>
        <dbReference type="EMBL" id="KAL1519608.1"/>
    </source>
</evidence>
<dbReference type="PANTHER" id="PTHR31306">
    <property type="entry name" value="ALPHA-1,6-MANNOSYLTRANSFERASE MNN11-RELATED"/>
    <property type="match status" value="1"/>
</dbReference>
<protein>
    <recommendedName>
        <fullName evidence="6">Nucleotide-diphospho-sugar transferase domain-containing protein</fullName>
    </recommendedName>
</protein>
<feature type="signal peptide" evidence="3">
    <location>
        <begin position="1"/>
        <end position="22"/>
    </location>
</feature>
<keyword evidence="2" id="KW-0808">Transferase</keyword>
<organism evidence="4 5">
    <name type="scientific">Prymnesium parvum</name>
    <name type="common">Toxic golden alga</name>
    <dbReference type="NCBI Taxonomy" id="97485"/>
    <lineage>
        <taxon>Eukaryota</taxon>
        <taxon>Haptista</taxon>
        <taxon>Haptophyta</taxon>
        <taxon>Prymnesiophyceae</taxon>
        <taxon>Prymnesiales</taxon>
        <taxon>Prymnesiaceae</taxon>
        <taxon>Prymnesium</taxon>
    </lineage>
</organism>
<gene>
    <name evidence="4" type="ORF">AB1Y20_023121</name>
</gene>
<evidence type="ECO:0000256" key="2">
    <source>
        <dbReference type="ARBA" id="ARBA00022679"/>
    </source>
</evidence>
<dbReference type="GO" id="GO:0016757">
    <property type="term" value="F:glycosyltransferase activity"/>
    <property type="evidence" value="ECO:0007669"/>
    <property type="project" value="UniProtKB-KW"/>
</dbReference>
<keyword evidence="5" id="KW-1185">Reference proteome</keyword>
<accession>A0AB34JFB2</accession>
<dbReference type="EMBL" id="JBGBPQ010000009">
    <property type="protein sequence ID" value="KAL1519608.1"/>
    <property type="molecule type" value="Genomic_DNA"/>
</dbReference>
<reference evidence="4 5" key="1">
    <citation type="journal article" date="2024" name="Science">
        <title>Giant polyketide synthase enzymes in the biosynthesis of giant marine polyether toxins.</title>
        <authorList>
            <person name="Fallon T.R."/>
            <person name="Shende V.V."/>
            <person name="Wierzbicki I.H."/>
            <person name="Pendleton A.L."/>
            <person name="Watervoot N.F."/>
            <person name="Auber R.P."/>
            <person name="Gonzalez D.J."/>
            <person name="Wisecaver J.H."/>
            <person name="Moore B.S."/>
        </authorList>
    </citation>
    <scope>NUCLEOTIDE SEQUENCE [LARGE SCALE GENOMIC DNA]</scope>
    <source>
        <strain evidence="4 5">12B1</strain>
    </source>
</reference>
<keyword evidence="3" id="KW-0732">Signal</keyword>
<evidence type="ECO:0008006" key="6">
    <source>
        <dbReference type="Google" id="ProtNLM"/>
    </source>
</evidence>